<evidence type="ECO:0000313" key="3">
    <source>
        <dbReference type="EMBL" id="CDP35277.1"/>
    </source>
</evidence>
<sequence>MSDDSSRARSRNARPRADSQLTNASVDSFQVARPLPVWVAFNRHNPDPYAGQDPEKYGGAGRSRWNSFLNSTAPMQLDPSGRLDEKALLSQGDYDAPWCGIDDSESTDSGQGCFPLFRSKGTKRTTVDRSQPHNRSSARYLVSEESRKVWKPRLTFILLNNPYVPLTLRTIIFALSVIALGMACSIFVHSRHAHPLPITQQPSTIMAVVVQTCALVYIVYITYDEYSGKPLGLREPKAKMRLIMLDLLFIIFSCANLALAFNTLYDPTWTCHWSDDISNNFSVPYNFSICSRQRALASLLFLILVSWVATFTISIFRLVERVTQ</sequence>
<protein>
    <submittedName>
        <fullName evidence="3">ARAD1C31636p</fullName>
    </submittedName>
</protein>
<reference evidence="3" key="1">
    <citation type="submission" date="2014-02" db="EMBL/GenBank/DDBJ databases">
        <authorList>
            <person name="Genoscope - CEA"/>
        </authorList>
    </citation>
    <scope>NUCLEOTIDE SEQUENCE</scope>
    <source>
        <strain evidence="3">LS3</strain>
    </source>
</reference>
<accession>A0A060T8S6</accession>
<proteinExistence type="predicted"/>
<dbReference type="PANTHER" id="PTHR36819">
    <property type="entry name" value="REGULATOR OF PHOSPHOLIPASE D SRF1"/>
    <property type="match status" value="1"/>
</dbReference>
<feature type="transmembrane region" description="Helical" evidence="2">
    <location>
        <begin position="166"/>
        <end position="188"/>
    </location>
</feature>
<dbReference type="PhylomeDB" id="A0A060T8S6"/>
<dbReference type="PANTHER" id="PTHR36819:SF1">
    <property type="entry name" value="REGULATOR OF PHOSPHOLIPASE D SRF1"/>
    <property type="match status" value="1"/>
</dbReference>
<dbReference type="GO" id="GO:0071944">
    <property type="term" value="C:cell periphery"/>
    <property type="evidence" value="ECO:0007669"/>
    <property type="project" value="TreeGrafter"/>
</dbReference>
<keyword evidence="2" id="KW-0812">Transmembrane</keyword>
<evidence type="ECO:0000256" key="1">
    <source>
        <dbReference type="SAM" id="MobiDB-lite"/>
    </source>
</evidence>
<keyword evidence="2" id="KW-1133">Transmembrane helix</keyword>
<keyword evidence="2" id="KW-0472">Membrane</keyword>
<feature type="region of interest" description="Disordered" evidence="1">
    <location>
        <begin position="1"/>
        <end position="26"/>
    </location>
</feature>
<name>A0A060T8S6_BLAAD</name>
<dbReference type="EMBL" id="HG937693">
    <property type="protein sequence ID" value="CDP35277.1"/>
    <property type="molecule type" value="Genomic_DNA"/>
</dbReference>
<dbReference type="AlphaFoldDB" id="A0A060T8S6"/>
<gene>
    <name evidence="3" type="ORF">GNLVRS02_ARAD1C31636g</name>
</gene>
<feature type="transmembrane region" description="Helical" evidence="2">
    <location>
        <begin position="203"/>
        <end position="223"/>
    </location>
</feature>
<dbReference type="InterPro" id="IPR037737">
    <property type="entry name" value="Srf1"/>
</dbReference>
<feature type="transmembrane region" description="Helical" evidence="2">
    <location>
        <begin position="295"/>
        <end position="319"/>
    </location>
</feature>
<reference evidence="3" key="2">
    <citation type="submission" date="2014-06" db="EMBL/GenBank/DDBJ databases">
        <title>The complete genome of Blastobotrys (Arxula) adeninivorans LS3 - a yeast of biotechnological interest.</title>
        <authorList>
            <person name="Kunze G."/>
            <person name="Gaillardin C."/>
            <person name="Czernicka M."/>
            <person name="Durrens P."/>
            <person name="Martin T."/>
            <person name="Boer E."/>
            <person name="Gabaldon T."/>
            <person name="Cruz J."/>
            <person name="Talla E."/>
            <person name="Marck C."/>
            <person name="Goffeau A."/>
            <person name="Barbe V."/>
            <person name="Baret P."/>
            <person name="Baronian K."/>
            <person name="Beier S."/>
            <person name="Bleykasten C."/>
            <person name="Bode R."/>
            <person name="Casaregola S."/>
            <person name="Despons L."/>
            <person name="Fairhead C."/>
            <person name="Giersberg M."/>
            <person name="Gierski P."/>
            <person name="Hahnel U."/>
            <person name="Hartmann A."/>
            <person name="Jankowska D."/>
            <person name="Jubin C."/>
            <person name="Jung P."/>
            <person name="Lafontaine I."/>
            <person name="Leh-Louis V."/>
            <person name="Lemaire M."/>
            <person name="Marcet-Houben M."/>
            <person name="Mascher M."/>
            <person name="Morel G."/>
            <person name="Richard G.-F."/>
            <person name="Riechen J."/>
            <person name="Sacerdot C."/>
            <person name="Sarkar A."/>
            <person name="Savel G."/>
            <person name="Schacherer J."/>
            <person name="Sherman D."/>
            <person name="Straub M.-L."/>
            <person name="Stein N."/>
            <person name="Thierry A."/>
            <person name="Trautwein-Schult A."/>
            <person name="Westhof E."/>
            <person name="Worch S."/>
            <person name="Dujon B."/>
            <person name="Souciet J.-L."/>
            <person name="Wincker P."/>
            <person name="Scholz U."/>
            <person name="Neuveglise N."/>
        </authorList>
    </citation>
    <scope>NUCLEOTIDE SEQUENCE</scope>
    <source>
        <strain evidence="3">LS3</strain>
    </source>
</reference>
<evidence type="ECO:0000256" key="2">
    <source>
        <dbReference type="SAM" id="Phobius"/>
    </source>
</evidence>
<organism evidence="3">
    <name type="scientific">Blastobotrys adeninivorans</name>
    <name type="common">Yeast</name>
    <name type="synonym">Arxula adeninivorans</name>
    <dbReference type="NCBI Taxonomy" id="409370"/>
    <lineage>
        <taxon>Eukaryota</taxon>
        <taxon>Fungi</taxon>
        <taxon>Dikarya</taxon>
        <taxon>Ascomycota</taxon>
        <taxon>Saccharomycotina</taxon>
        <taxon>Dipodascomycetes</taxon>
        <taxon>Dipodascales</taxon>
        <taxon>Trichomonascaceae</taxon>
        <taxon>Blastobotrys</taxon>
    </lineage>
</organism>
<feature type="transmembrane region" description="Helical" evidence="2">
    <location>
        <begin position="243"/>
        <end position="265"/>
    </location>
</feature>
<dbReference type="GO" id="GO:0000324">
    <property type="term" value="C:fungal-type vacuole"/>
    <property type="evidence" value="ECO:0007669"/>
    <property type="project" value="TreeGrafter"/>
</dbReference>